<dbReference type="Pfam" id="PF13618">
    <property type="entry name" value="Gluconate_2-dh3"/>
    <property type="match status" value="1"/>
</dbReference>
<sequence length="253" mass="27581">MTDFPRRGDNHNSPGRRDFLRKSLTLIPVVTLASAGLPTGAFAQTPASDAQPGTGGPAKADDYKPTFFTPQEWVFLIAACDRLIPSDPVGPGAVELGVPEFLDRHMQTPYANGGIWYMQGPFIEAAPEFGYQGRLTLRETLRVGINAVDASCKKSFSGKTFAQLSTSQQEDLLKSAESGKLALEDISSKLFFTSLLSEVRNGYFADPSHGGNKNMGAWKMIGYPGMRADYMDWVTVRDKPYPLPPVDLAGRRG</sequence>
<evidence type="ECO:0000313" key="4">
    <source>
        <dbReference type="Proteomes" id="UP000431485"/>
    </source>
</evidence>
<keyword evidence="2" id="KW-0732">Signal</keyword>
<dbReference type="PROSITE" id="PS51318">
    <property type="entry name" value="TAT"/>
    <property type="match status" value="1"/>
</dbReference>
<feature type="chain" id="PRO_5030913279" evidence="2">
    <location>
        <begin position="44"/>
        <end position="253"/>
    </location>
</feature>
<name>A0A7X2RN14_9PSED</name>
<feature type="region of interest" description="Disordered" evidence="1">
    <location>
        <begin position="43"/>
        <end position="62"/>
    </location>
</feature>
<evidence type="ECO:0000256" key="2">
    <source>
        <dbReference type="SAM" id="SignalP"/>
    </source>
</evidence>
<dbReference type="AlphaFoldDB" id="A0A7X2RN14"/>
<gene>
    <name evidence="3" type="ORF">GIR22_02110</name>
</gene>
<comment type="caution">
    <text evidence="3">The sequence shown here is derived from an EMBL/GenBank/DDBJ whole genome shotgun (WGS) entry which is preliminary data.</text>
</comment>
<dbReference type="Proteomes" id="UP000431485">
    <property type="component" value="Unassembled WGS sequence"/>
</dbReference>
<reference evidence="3 4" key="1">
    <citation type="submission" date="2019-11" db="EMBL/GenBank/DDBJ databases">
        <title>Pseudmonas karstica sp. nov. and Pseudomonas spelaei sp. nov. from caves.</title>
        <authorList>
            <person name="Zeman M."/>
        </authorList>
    </citation>
    <scope>NUCLEOTIDE SEQUENCE [LARGE SCALE GENOMIC DNA]</scope>
    <source>
        <strain evidence="3 4">CCM 7891</strain>
    </source>
</reference>
<dbReference type="RefSeq" id="WP_154741695.1">
    <property type="nucleotide sequence ID" value="NZ_JBHSTG010000052.1"/>
</dbReference>
<dbReference type="OrthoDB" id="8400810at2"/>
<keyword evidence="4" id="KW-1185">Reference proteome</keyword>
<proteinExistence type="predicted"/>
<evidence type="ECO:0000313" key="3">
    <source>
        <dbReference type="EMBL" id="MTD17942.1"/>
    </source>
</evidence>
<protein>
    <submittedName>
        <fullName evidence="3">Gluconate 2-dehydrogenase subunit 3 family protein</fullName>
    </submittedName>
</protein>
<accession>A0A7X2RN14</accession>
<feature type="signal peptide" evidence="2">
    <location>
        <begin position="1"/>
        <end position="43"/>
    </location>
</feature>
<dbReference type="InterPro" id="IPR006311">
    <property type="entry name" value="TAT_signal"/>
</dbReference>
<organism evidence="3 4">
    <name type="scientific">Pseudomonas karstica</name>
    <dbReference type="NCBI Taxonomy" id="1055468"/>
    <lineage>
        <taxon>Bacteria</taxon>
        <taxon>Pseudomonadati</taxon>
        <taxon>Pseudomonadota</taxon>
        <taxon>Gammaproteobacteria</taxon>
        <taxon>Pseudomonadales</taxon>
        <taxon>Pseudomonadaceae</taxon>
        <taxon>Pseudomonas</taxon>
    </lineage>
</organism>
<dbReference type="InterPro" id="IPR027056">
    <property type="entry name" value="Gluconate_2DH_su3"/>
</dbReference>
<dbReference type="EMBL" id="WLYI01000002">
    <property type="protein sequence ID" value="MTD17942.1"/>
    <property type="molecule type" value="Genomic_DNA"/>
</dbReference>
<evidence type="ECO:0000256" key="1">
    <source>
        <dbReference type="SAM" id="MobiDB-lite"/>
    </source>
</evidence>